<gene>
    <name evidence="1" type="ordered locus">Runsl_5069</name>
</gene>
<dbReference type="KEGG" id="rsi:Runsl_5069"/>
<evidence type="ECO:0000313" key="1">
    <source>
        <dbReference type="EMBL" id="AEI51375.1"/>
    </source>
</evidence>
<protein>
    <submittedName>
        <fullName evidence="1">Uncharacterized protein</fullName>
    </submittedName>
</protein>
<name>A0A7U3ZQ92_RUNSL</name>
<keyword evidence="2" id="KW-1185">Reference proteome</keyword>
<evidence type="ECO:0000313" key="2">
    <source>
        <dbReference type="Proteomes" id="UP000000493"/>
    </source>
</evidence>
<organism evidence="1 2">
    <name type="scientific">Runella slithyformis (strain ATCC 29530 / DSM 19594 / LMG 11500 / NCIMB 11436 / LSU 4)</name>
    <dbReference type="NCBI Taxonomy" id="761193"/>
    <lineage>
        <taxon>Bacteria</taxon>
        <taxon>Pseudomonadati</taxon>
        <taxon>Bacteroidota</taxon>
        <taxon>Cytophagia</taxon>
        <taxon>Cytophagales</taxon>
        <taxon>Spirosomataceae</taxon>
        <taxon>Runella</taxon>
    </lineage>
</organism>
<sequence length="150" mass="17096">MQVARARNGRQDKYLKGISEMCGKSPFLGIVSIKSMRVLLLILGFGLAIISFDRQENTEQRIKSFDFSYDNVFSSCFSIKFTEGDTVFVRQHFTTSDIPRINTNYYAVLSKRDRNAENNVTGSYVSCFIHQPLQALAASITHKLKQMTKH</sequence>
<proteinExistence type="predicted"/>
<reference evidence="1 2" key="2">
    <citation type="journal article" date="2012" name="Stand. Genomic Sci.">
        <title>Complete genome sequence of the aquatic bacterium Runella slithyformis type strain (LSU 4(T)).</title>
        <authorList>
            <person name="Copeland A."/>
            <person name="Zhang X."/>
            <person name="Misra M."/>
            <person name="Lapidus A."/>
            <person name="Nolan M."/>
            <person name="Lucas S."/>
            <person name="Deshpande S."/>
            <person name="Cheng J.F."/>
            <person name="Tapia R."/>
            <person name="Goodwin L.A."/>
            <person name="Pitluck S."/>
            <person name="Liolios K."/>
            <person name="Pagani I."/>
            <person name="Ivanova N."/>
            <person name="Mikhailova N."/>
            <person name="Pati A."/>
            <person name="Chen A."/>
            <person name="Palaniappan K."/>
            <person name="Land M."/>
            <person name="Hauser L."/>
            <person name="Pan C."/>
            <person name="Jeffries C.D."/>
            <person name="Detter J.C."/>
            <person name="Brambilla E.M."/>
            <person name="Rohde M."/>
            <person name="Djao O.D."/>
            <person name="Goker M."/>
            <person name="Sikorski J."/>
            <person name="Tindall B.J."/>
            <person name="Woyke T."/>
            <person name="Bristow J."/>
            <person name="Eisen J.A."/>
            <person name="Markowitz V."/>
            <person name="Hugenholtz P."/>
            <person name="Kyrpides N.C."/>
            <person name="Klenk H.P."/>
            <person name="Mavromatis K."/>
        </authorList>
    </citation>
    <scope>NUCLEOTIDE SEQUENCE [LARGE SCALE GENOMIC DNA]</scope>
    <source>
        <strain evidence="2">ATCC 29530 / DSM 19594 / LMG 11500 / NCIMB 11436 / LSU 4</strain>
    </source>
</reference>
<reference evidence="2" key="1">
    <citation type="submission" date="2011-06" db="EMBL/GenBank/DDBJ databases">
        <title>The complete genome of chromosome of Runella slithyformis DSM 19594.</title>
        <authorList>
            <consortium name="US DOE Joint Genome Institute (JGI-PGF)"/>
            <person name="Lucas S."/>
            <person name="Han J."/>
            <person name="Lapidus A."/>
            <person name="Bruce D."/>
            <person name="Goodwin L."/>
            <person name="Pitluck S."/>
            <person name="Peters L."/>
            <person name="Kyrpides N."/>
            <person name="Mavromatis K."/>
            <person name="Ivanova N."/>
            <person name="Ovchinnikova G."/>
            <person name="Zhang X."/>
            <person name="Misra M."/>
            <person name="Detter J.C."/>
            <person name="Tapia R."/>
            <person name="Han C."/>
            <person name="Land M."/>
            <person name="Hauser L."/>
            <person name="Markowitz V."/>
            <person name="Cheng J.-F."/>
            <person name="Hugenholtz P."/>
            <person name="Woyke T."/>
            <person name="Wu D."/>
            <person name="Tindall B."/>
            <person name="Faehrich R."/>
            <person name="Brambilla E."/>
            <person name="Klenk H.-P."/>
            <person name="Eisen J.A."/>
        </authorList>
    </citation>
    <scope>NUCLEOTIDE SEQUENCE [LARGE SCALE GENOMIC DNA]</scope>
    <source>
        <strain evidence="2">ATCC 29530 / DSM 19594 / LMG 11500 / NCIMB 11436 / LSU 4</strain>
    </source>
</reference>
<dbReference type="Proteomes" id="UP000000493">
    <property type="component" value="Chromosome"/>
</dbReference>
<dbReference type="EMBL" id="CP002859">
    <property type="protein sequence ID" value="AEI51375.1"/>
    <property type="molecule type" value="Genomic_DNA"/>
</dbReference>
<dbReference type="AlphaFoldDB" id="A0A7U3ZQ92"/>
<accession>A0A7U3ZQ92</accession>